<dbReference type="EMBL" id="CDMY01000281">
    <property type="protein sequence ID" value="CEL99474.1"/>
    <property type="molecule type" value="Genomic_DNA"/>
</dbReference>
<protein>
    <submittedName>
        <fullName evidence="2">Uncharacterized protein</fullName>
    </submittedName>
</protein>
<evidence type="ECO:0000313" key="2">
    <source>
        <dbReference type="EMBL" id="CEL99474.1"/>
    </source>
</evidence>
<feature type="compositionally biased region" description="Acidic residues" evidence="1">
    <location>
        <begin position="366"/>
        <end position="387"/>
    </location>
</feature>
<feature type="region of interest" description="Disordered" evidence="1">
    <location>
        <begin position="438"/>
        <end position="461"/>
    </location>
</feature>
<keyword evidence="3" id="KW-1185">Reference proteome</keyword>
<feature type="region of interest" description="Disordered" evidence="1">
    <location>
        <begin position="80"/>
        <end position="139"/>
    </location>
</feature>
<dbReference type="Proteomes" id="UP000041254">
    <property type="component" value="Unassembled WGS sequence"/>
</dbReference>
<feature type="compositionally biased region" description="Polar residues" evidence="1">
    <location>
        <begin position="609"/>
        <end position="624"/>
    </location>
</feature>
<proteinExistence type="predicted"/>
<feature type="compositionally biased region" description="Basic and acidic residues" evidence="1">
    <location>
        <begin position="355"/>
        <end position="365"/>
    </location>
</feature>
<accession>A0A0G4ENV4</accession>
<reference evidence="2 3" key="1">
    <citation type="submission" date="2014-11" db="EMBL/GenBank/DDBJ databases">
        <authorList>
            <person name="Zhu J."/>
            <person name="Qi W."/>
            <person name="Song R."/>
        </authorList>
    </citation>
    <scope>NUCLEOTIDE SEQUENCE [LARGE SCALE GENOMIC DNA]</scope>
</reference>
<feature type="region of interest" description="Disordered" evidence="1">
    <location>
        <begin position="605"/>
        <end position="624"/>
    </location>
</feature>
<name>A0A0G4ENV4_VITBC</name>
<dbReference type="AlphaFoldDB" id="A0A0G4ENV4"/>
<evidence type="ECO:0000256" key="1">
    <source>
        <dbReference type="SAM" id="MobiDB-lite"/>
    </source>
</evidence>
<sequence length="624" mass="67702">MATRTRTLFVGLDGEEFLVIRPDGEESRLCRSIKSELHARCAGVSIEFVQPYGRRDHPYRLLPGCPSVWLALKRRPVLNSSATDSRKRPRSTPAASEDLATTRELLRKVRTHRYLPPETESPDSSTVSGEAADDVQTGASRAWARSQLVPSNTPVWLLSVGLYTPGRPPDPPLAPGANLGILELEMEGGADTLTILTLDVTFNDDIAQSTVNEATMTWMVRHLRQLAGVSDAKDENAAAKEDKEAAQQPMIPSCDLRSLFFCGARPAVDTSPASATGGSRQRLGPRIDFNQPPHPLPFTLPTPSTRRYPGPFVDVDIHNVPLPPVDSPVPSAVTAMSDDLSPPPSEQMPFGTSLREPRRPPRGEIEGEEGEGAGESEIPEGEGDVGDAEEKLGDTLLPRPRSAYPRAPGMPSWRRGYETPTTKAPSLFVGDLTLDSQRSSRMSTHTPGEAATGAVPTGPNARQESLPCHLIYLSCCVGLAGPVDHARLIEGSGRRRRRDGDRYEWKISDSHSPVSRNGDRMANIEDLTSPIPIEGAMGPWSPGPWSPVGRPRKAPPLTESSGYMSWKGARREADEQMSPLSPSMEQRIPSIATLTVEVAVKSDWENESELQGGNLSGSMPSTPR</sequence>
<gene>
    <name evidence="2" type="ORF">Vbra_12584</name>
</gene>
<dbReference type="VEuPathDB" id="CryptoDB:Vbra_12584"/>
<feature type="region of interest" description="Disordered" evidence="1">
    <location>
        <begin position="333"/>
        <end position="414"/>
    </location>
</feature>
<organism evidence="2 3">
    <name type="scientific">Vitrella brassicaformis (strain CCMP3155)</name>
    <dbReference type="NCBI Taxonomy" id="1169540"/>
    <lineage>
        <taxon>Eukaryota</taxon>
        <taxon>Sar</taxon>
        <taxon>Alveolata</taxon>
        <taxon>Colpodellida</taxon>
        <taxon>Vitrellaceae</taxon>
        <taxon>Vitrella</taxon>
    </lineage>
</organism>
<feature type="region of interest" description="Disordered" evidence="1">
    <location>
        <begin position="530"/>
        <end position="564"/>
    </location>
</feature>
<dbReference type="InParanoid" id="A0A0G4ENV4"/>
<feature type="region of interest" description="Disordered" evidence="1">
    <location>
        <begin position="269"/>
        <end position="295"/>
    </location>
</feature>
<evidence type="ECO:0000313" key="3">
    <source>
        <dbReference type="Proteomes" id="UP000041254"/>
    </source>
</evidence>